<accession>A0A0E9UK65</accession>
<organism evidence="1">
    <name type="scientific">Anguilla anguilla</name>
    <name type="common">European freshwater eel</name>
    <name type="synonym">Muraena anguilla</name>
    <dbReference type="NCBI Taxonomy" id="7936"/>
    <lineage>
        <taxon>Eukaryota</taxon>
        <taxon>Metazoa</taxon>
        <taxon>Chordata</taxon>
        <taxon>Craniata</taxon>
        <taxon>Vertebrata</taxon>
        <taxon>Euteleostomi</taxon>
        <taxon>Actinopterygii</taxon>
        <taxon>Neopterygii</taxon>
        <taxon>Teleostei</taxon>
        <taxon>Anguilliformes</taxon>
        <taxon>Anguillidae</taxon>
        <taxon>Anguilla</taxon>
    </lineage>
</organism>
<reference evidence="1" key="2">
    <citation type="journal article" date="2015" name="Fish Shellfish Immunol.">
        <title>Early steps in the European eel (Anguilla anguilla)-Vibrio vulnificus interaction in the gills: Role of the RtxA13 toxin.</title>
        <authorList>
            <person name="Callol A."/>
            <person name="Pajuelo D."/>
            <person name="Ebbesson L."/>
            <person name="Teles M."/>
            <person name="MacKenzie S."/>
            <person name="Amaro C."/>
        </authorList>
    </citation>
    <scope>NUCLEOTIDE SEQUENCE</scope>
</reference>
<name>A0A0E9UK65_ANGAN</name>
<reference evidence="1" key="1">
    <citation type="submission" date="2014-11" db="EMBL/GenBank/DDBJ databases">
        <authorList>
            <person name="Amaro Gonzalez C."/>
        </authorList>
    </citation>
    <scope>NUCLEOTIDE SEQUENCE</scope>
</reference>
<dbReference type="AlphaFoldDB" id="A0A0E9UK65"/>
<proteinExistence type="predicted"/>
<dbReference type="EMBL" id="GBXM01043229">
    <property type="protein sequence ID" value="JAH65348.1"/>
    <property type="molecule type" value="Transcribed_RNA"/>
</dbReference>
<sequence>MAAGISTQSRSRQCQSLC</sequence>
<protein>
    <submittedName>
        <fullName evidence="1">Uncharacterized protein</fullName>
    </submittedName>
</protein>
<evidence type="ECO:0000313" key="1">
    <source>
        <dbReference type="EMBL" id="JAH65348.1"/>
    </source>
</evidence>